<dbReference type="EMBL" id="JAXCGZ010003310">
    <property type="protein sequence ID" value="KAK7083361.1"/>
    <property type="molecule type" value="Genomic_DNA"/>
</dbReference>
<feature type="compositionally biased region" description="Polar residues" evidence="1">
    <location>
        <begin position="363"/>
        <end position="395"/>
    </location>
</feature>
<evidence type="ECO:0000313" key="4">
    <source>
        <dbReference type="Proteomes" id="UP001381693"/>
    </source>
</evidence>
<accession>A0AAN9A779</accession>
<sequence>MSITPFLQTEQRYIVNEVVEGGERWSQLTITHVADYDLTYYTCVADNLAGLVEQNVSLIATAPTLTGAITPQSDLDLYIIIAIATGGLILLIVIIAFVCCCCQKRLCRKRKPTVKVNGLASGSLVEHKNVMIINPVEKPPRKYEKVPQNDKELTKLSSDPGAHRSFDEVDYPESGPMPHHKALAILEEEEADDELHSQDTTLPLESSIASGTVVADDIGRYPDLLDMTRPRAVSPTQLSYHSLCPQFTIPSEWRYSYAHPADYGHYPVAYVHAQPRPGYVTLPRKHRLPSWSDQTSIEHESLLTAQDDFKPQIIDPVYDTLGPRTTADGTSYTDLSRPALRAVEPYTPHTPQSPKSPPLLYTPLNSNSQLSHSHPRNQSGTLPRSTPNLQDSSGSSSLLFHKILQGQMPLCSPTPSNASTVHAASPSYLTNNTSCSSTYSRLENHCTPSNKSHADSGNELLPKSSKHNNNNNVNGKMNANSSDSGMDASSAPTVTVVSGKKVPPKPPPKPSATKRLSVSSIGDSRKSAVIGDSSRVFQDESPDGTEV</sequence>
<feature type="region of interest" description="Disordered" evidence="1">
    <location>
        <begin position="344"/>
        <end position="395"/>
    </location>
</feature>
<protein>
    <submittedName>
        <fullName evidence="3">Uncharacterized protein</fullName>
    </submittedName>
</protein>
<keyword evidence="4" id="KW-1185">Reference proteome</keyword>
<organism evidence="3 4">
    <name type="scientific">Halocaridina rubra</name>
    <name type="common">Hawaiian red shrimp</name>
    <dbReference type="NCBI Taxonomy" id="373956"/>
    <lineage>
        <taxon>Eukaryota</taxon>
        <taxon>Metazoa</taxon>
        <taxon>Ecdysozoa</taxon>
        <taxon>Arthropoda</taxon>
        <taxon>Crustacea</taxon>
        <taxon>Multicrustacea</taxon>
        <taxon>Malacostraca</taxon>
        <taxon>Eumalacostraca</taxon>
        <taxon>Eucarida</taxon>
        <taxon>Decapoda</taxon>
        <taxon>Pleocyemata</taxon>
        <taxon>Caridea</taxon>
        <taxon>Atyoidea</taxon>
        <taxon>Atyidae</taxon>
        <taxon>Halocaridina</taxon>
    </lineage>
</organism>
<comment type="caution">
    <text evidence="3">The sequence shown here is derived from an EMBL/GenBank/DDBJ whole genome shotgun (WGS) entry which is preliminary data.</text>
</comment>
<keyword evidence="2" id="KW-1133">Transmembrane helix</keyword>
<feature type="region of interest" description="Disordered" evidence="1">
    <location>
        <begin position="446"/>
        <end position="547"/>
    </location>
</feature>
<keyword evidence="2" id="KW-0472">Membrane</keyword>
<feature type="transmembrane region" description="Helical" evidence="2">
    <location>
        <begin position="77"/>
        <end position="102"/>
    </location>
</feature>
<feature type="region of interest" description="Disordered" evidence="1">
    <location>
        <begin position="320"/>
        <end position="339"/>
    </location>
</feature>
<evidence type="ECO:0000313" key="3">
    <source>
        <dbReference type="EMBL" id="KAK7083361.1"/>
    </source>
</evidence>
<gene>
    <name evidence="3" type="ORF">SK128_017599</name>
</gene>
<name>A0AAN9A779_HALRR</name>
<proteinExistence type="predicted"/>
<dbReference type="AlphaFoldDB" id="A0AAN9A779"/>
<reference evidence="3 4" key="1">
    <citation type="submission" date="2023-11" db="EMBL/GenBank/DDBJ databases">
        <title>Halocaridina rubra genome assembly.</title>
        <authorList>
            <person name="Smith C."/>
        </authorList>
    </citation>
    <scope>NUCLEOTIDE SEQUENCE [LARGE SCALE GENOMIC DNA]</scope>
    <source>
        <strain evidence="3">EP-1</strain>
        <tissue evidence="3">Whole</tissue>
    </source>
</reference>
<evidence type="ECO:0000256" key="1">
    <source>
        <dbReference type="SAM" id="MobiDB-lite"/>
    </source>
</evidence>
<feature type="compositionally biased region" description="Low complexity" evidence="1">
    <location>
        <begin position="492"/>
        <end position="501"/>
    </location>
</feature>
<feature type="compositionally biased region" description="Low complexity" evidence="1">
    <location>
        <begin position="467"/>
        <end position="482"/>
    </location>
</feature>
<dbReference type="Proteomes" id="UP001381693">
    <property type="component" value="Unassembled WGS sequence"/>
</dbReference>
<evidence type="ECO:0000256" key="2">
    <source>
        <dbReference type="SAM" id="Phobius"/>
    </source>
</evidence>
<dbReference type="InterPro" id="IPR013783">
    <property type="entry name" value="Ig-like_fold"/>
</dbReference>
<dbReference type="Gene3D" id="2.60.40.10">
    <property type="entry name" value="Immunoglobulins"/>
    <property type="match status" value="1"/>
</dbReference>
<keyword evidence="2" id="KW-0812">Transmembrane</keyword>